<dbReference type="PANTHER" id="PTHR11562:SF17">
    <property type="entry name" value="RE54080P-RELATED"/>
    <property type="match status" value="1"/>
</dbReference>
<keyword evidence="4 8" id="KW-0812">Transmembrane</keyword>
<evidence type="ECO:0000256" key="4">
    <source>
        <dbReference type="ARBA" id="ARBA00022692"/>
    </source>
</evidence>
<dbReference type="Proteomes" id="UP001160142">
    <property type="component" value="Unassembled WGS sequence"/>
</dbReference>
<dbReference type="RefSeq" id="WP_322132636.1">
    <property type="nucleotide sequence ID" value="NZ_CP085036.1"/>
</dbReference>
<keyword evidence="12" id="KW-1185">Reference proteome</keyword>
<dbReference type="InterPro" id="IPR036837">
    <property type="entry name" value="Cation_efflux_CTD_sf"/>
</dbReference>
<feature type="transmembrane region" description="Helical" evidence="8">
    <location>
        <begin position="17"/>
        <end position="37"/>
    </location>
</feature>
<feature type="transmembrane region" description="Helical" evidence="8">
    <location>
        <begin position="84"/>
        <end position="103"/>
    </location>
</feature>
<comment type="caution">
    <text evidence="11">The sequence shown here is derived from an EMBL/GenBank/DDBJ whole genome shotgun (WGS) entry which is preliminary data.</text>
</comment>
<dbReference type="InterPro" id="IPR050681">
    <property type="entry name" value="CDF/SLC30A"/>
</dbReference>
<comment type="subcellular location">
    <subcellularLocation>
        <location evidence="1">Membrane</location>
        <topology evidence="1">Multi-pass membrane protein</topology>
    </subcellularLocation>
</comment>
<evidence type="ECO:0000259" key="9">
    <source>
        <dbReference type="Pfam" id="PF01545"/>
    </source>
</evidence>
<evidence type="ECO:0000256" key="7">
    <source>
        <dbReference type="ARBA" id="ARBA00023136"/>
    </source>
</evidence>
<keyword evidence="3" id="KW-0813">Transport</keyword>
<dbReference type="InterPro" id="IPR027469">
    <property type="entry name" value="Cation_efflux_TMD_sf"/>
</dbReference>
<evidence type="ECO:0000313" key="12">
    <source>
        <dbReference type="Proteomes" id="UP001160142"/>
    </source>
</evidence>
<feature type="transmembrane region" description="Helical" evidence="8">
    <location>
        <begin position="151"/>
        <end position="176"/>
    </location>
</feature>
<keyword evidence="6" id="KW-0406">Ion transport</keyword>
<dbReference type="EMBL" id="JARXVQ010000001">
    <property type="protein sequence ID" value="MDH6180274.1"/>
    <property type="molecule type" value="Genomic_DNA"/>
</dbReference>
<feature type="transmembrane region" description="Helical" evidence="8">
    <location>
        <begin position="182"/>
        <end position="200"/>
    </location>
</feature>
<protein>
    <submittedName>
        <fullName evidence="11">Cobalt-zinc-cadmium efflux system protein</fullName>
    </submittedName>
</protein>
<dbReference type="SUPFAM" id="SSF161111">
    <property type="entry name" value="Cation efflux protein transmembrane domain-like"/>
    <property type="match status" value="1"/>
</dbReference>
<keyword evidence="5 8" id="KW-1133">Transmembrane helix</keyword>
<evidence type="ECO:0000256" key="5">
    <source>
        <dbReference type="ARBA" id="ARBA00022989"/>
    </source>
</evidence>
<reference evidence="11 12" key="1">
    <citation type="submission" date="2023-04" db="EMBL/GenBank/DDBJ databases">
        <title>Genome Encyclopedia of Bacteria and Archaea VI: Functional Genomics of Type Strains.</title>
        <authorList>
            <person name="Whitman W."/>
        </authorList>
    </citation>
    <scope>NUCLEOTIDE SEQUENCE [LARGE SCALE GENOMIC DNA]</scope>
    <source>
        <strain evidence="11 12">SG_E_30_P1</strain>
    </source>
</reference>
<dbReference type="InterPro" id="IPR058533">
    <property type="entry name" value="Cation_efflux_TM"/>
</dbReference>
<proteinExistence type="inferred from homology"/>
<sequence length="304" mass="31836">MSHDHDHGAAASGRGRLAIALAITVTVLVAELIGAALTGSLALLVDAAHMLTDAGGLAIALVAASLASRPPTARRTWGWDRAEVLGATAQAALLLAVGVFVVIEAVRRFFEPPEIVGSELVVFGVIGLLGNIAAIIVLASGRTKNLNMRAAFLEVLNDALGSVAVIVAAVVILVTGFQLADAIAAILIGALIVPRAIILLRDATNVLLETTPKGLDLESVREHLLGVPHVISVHDLHVSQIATGLPVLTAHVVVDDSCFHDGHAPIMLDQLQRCVAEHFPVQIEHSTFQLELAAHGEREHPTHD</sequence>
<feature type="domain" description="Cation efflux protein transmembrane" evidence="9">
    <location>
        <begin position="18"/>
        <end position="208"/>
    </location>
</feature>
<evidence type="ECO:0000259" key="10">
    <source>
        <dbReference type="Pfam" id="PF16916"/>
    </source>
</evidence>
<dbReference type="NCBIfam" id="TIGR01297">
    <property type="entry name" value="CDF"/>
    <property type="match status" value="1"/>
</dbReference>
<evidence type="ECO:0000256" key="3">
    <source>
        <dbReference type="ARBA" id="ARBA00022448"/>
    </source>
</evidence>
<gene>
    <name evidence="11" type="ORF">M2152_000456</name>
</gene>
<name>A0ABT6KK98_9MICO</name>
<dbReference type="InterPro" id="IPR002524">
    <property type="entry name" value="Cation_efflux"/>
</dbReference>
<dbReference type="PANTHER" id="PTHR11562">
    <property type="entry name" value="CATION EFFLUX PROTEIN/ ZINC TRANSPORTER"/>
    <property type="match status" value="1"/>
</dbReference>
<feature type="transmembrane region" description="Helical" evidence="8">
    <location>
        <begin position="43"/>
        <end position="64"/>
    </location>
</feature>
<dbReference type="Pfam" id="PF01545">
    <property type="entry name" value="Cation_efflux"/>
    <property type="match status" value="1"/>
</dbReference>
<evidence type="ECO:0000313" key="11">
    <source>
        <dbReference type="EMBL" id="MDH6180274.1"/>
    </source>
</evidence>
<evidence type="ECO:0000256" key="8">
    <source>
        <dbReference type="SAM" id="Phobius"/>
    </source>
</evidence>
<feature type="domain" description="Cation efflux protein cytoplasmic" evidence="10">
    <location>
        <begin position="212"/>
        <end position="291"/>
    </location>
</feature>
<dbReference type="Gene3D" id="1.20.1510.10">
    <property type="entry name" value="Cation efflux protein transmembrane domain"/>
    <property type="match status" value="1"/>
</dbReference>
<dbReference type="Pfam" id="PF16916">
    <property type="entry name" value="ZT_dimer"/>
    <property type="match status" value="1"/>
</dbReference>
<keyword evidence="7 8" id="KW-0472">Membrane</keyword>
<evidence type="ECO:0000256" key="2">
    <source>
        <dbReference type="ARBA" id="ARBA00008873"/>
    </source>
</evidence>
<evidence type="ECO:0000256" key="6">
    <source>
        <dbReference type="ARBA" id="ARBA00023065"/>
    </source>
</evidence>
<evidence type="ECO:0000256" key="1">
    <source>
        <dbReference type="ARBA" id="ARBA00004141"/>
    </source>
</evidence>
<comment type="similarity">
    <text evidence="2">Belongs to the cation diffusion facilitator (CDF) transporter (TC 2.A.4) family. SLC30A subfamily.</text>
</comment>
<organism evidence="11 12">
    <name type="scientific">Antiquaquibacter oligotrophicus</name>
    <dbReference type="NCBI Taxonomy" id="2880260"/>
    <lineage>
        <taxon>Bacteria</taxon>
        <taxon>Bacillati</taxon>
        <taxon>Actinomycetota</taxon>
        <taxon>Actinomycetes</taxon>
        <taxon>Micrococcales</taxon>
        <taxon>Microbacteriaceae</taxon>
        <taxon>Antiquaquibacter</taxon>
    </lineage>
</organism>
<accession>A0ABT6KK98</accession>
<feature type="transmembrane region" description="Helical" evidence="8">
    <location>
        <begin position="115"/>
        <end position="139"/>
    </location>
</feature>
<dbReference type="InterPro" id="IPR027470">
    <property type="entry name" value="Cation_efflux_CTD"/>
</dbReference>
<dbReference type="SUPFAM" id="SSF160240">
    <property type="entry name" value="Cation efflux protein cytoplasmic domain-like"/>
    <property type="match status" value="1"/>
</dbReference>